<dbReference type="AlphaFoldDB" id="A0A4U5WSI5"/>
<keyword evidence="2" id="KW-1185">Reference proteome</keyword>
<proteinExistence type="predicted"/>
<evidence type="ECO:0000313" key="2">
    <source>
        <dbReference type="Proteomes" id="UP000305929"/>
    </source>
</evidence>
<dbReference type="OrthoDB" id="3360700at2"/>
<gene>
    <name evidence="1" type="ORF">E4U91_32545</name>
</gene>
<name>A0A4U5WSI5_STRLS</name>
<sequence length="186" mass="21001">MTPHSLEFYVDVVTSGTVLGARPTDGPDQVSAILGSDFAENSLSDHSMWRDYGLVEFAWVRESPDHPWAGHHFSVQVHRLSYGGGGGRIVNKAIRERYGRFDRHLRSDKLQRLLGNRGVCLEDVPDANGPAFSLHWQPASQVSVMVLRKRERERTRRRGTLLIGDVCRISSSMTAEQVVWNRARYG</sequence>
<organism evidence="1 2">
    <name type="scientific">Streptomyces lasalocidi</name>
    <name type="common">Streptomyces lasaliensis</name>
    <dbReference type="NCBI Taxonomy" id="324833"/>
    <lineage>
        <taxon>Bacteria</taxon>
        <taxon>Bacillati</taxon>
        <taxon>Actinomycetota</taxon>
        <taxon>Actinomycetes</taxon>
        <taxon>Kitasatosporales</taxon>
        <taxon>Streptomycetaceae</taxon>
        <taxon>Streptomyces</taxon>
    </lineage>
</organism>
<accession>A0A4U5WSI5</accession>
<protein>
    <submittedName>
        <fullName evidence="1">Uncharacterized protein</fullName>
    </submittedName>
</protein>
<comment type="caution">
    <text evidence="1">The sequence shown here is derived from an EMBL/GenBank/DDBJ whole genome shotgun (WGS) entry which is preliminary data.</text>
</comment>
<dbReference type="EMBL" id="SZNQ01000001">
    <property type="protein sequence ID" value="TKT05328.1"/>
    <property type="molecule type" value="Genomic_DNA"/>
</dbReference>
<reference evidence="1 2" key="1">
    <citation type="submission" date="2019-04" db="EMBL/GenBank/DDBJ databases">
        <title>Streptomyces lasaliensis sp. nov., an Actinomycete isolated from soil which produces the polyether antibiotic lasalocid.</title>
        <authorList>
            <person name="Erwin G."/>
            <person name="Haber C."/>
        </authorList>
    </citation>
    <scope>NUCLEOTIDE SEQUENCE [LARGE SCALE GENOMIC DNA]</scope>
    <source>
        <strain evidence="1 2">X-537</strain>
    </source>
</reference>
<evidence type="ECO:0000313" key="1">
    <source>
        <dbReference type="EMBL" id="TKT05328.1"/>
    </source>
</evidence>
<dbReference type="Proteomes" id="UP000305929">
    <property type="component" value="Unassembled WGS sequence"/>
</dbReference>